<sequence>MSVQAQATWSIIIIDSKTGTIGTAGASCSPNCYGIGRIIPGKGAIIVQAMSNNEARAKGIQMMLANASPEEIIQALRDPSFDPERQQYAVVTMDIINPATYTGDSTHAYGGALTAPGISVQGNTLTGEQVLKDVMAAVIAGQKESLSIDLILMQALEAGSNAGGDKRCGEQRATSAFITVYKKDDHAKKPSLNLNTFGQYKGGPNAVILLRKRYDKWKAKNSID</sequence>
<dbReference type="STRING" id="688867.SAMN05660236_5918"/>
<dbReference type="OrthoDB" id="9790012at2"/>
<name>A0A1T5MNW0_9BACT</name>
<protein>
    <submittedName>
        <fullName evidence="1">Uncharacterized conserved protein, Ntn-hydrolase superfamily</fullName>
    </submittedName>
</protein>
<keyword evidence="2" id="KW-1185">Reference proteome</keyword>
<gene>
    <name evidence="1" type="ORF">SAMN05660236_5918</name>
</gene>
<dbReference type="GO" id="GO:0016787">
    <property type="term" value="F:hydrolase activity"/>
    <property type="evidence" value="ECO:0007669"/>
    <property type="project" value="UniProtKB-KW"/>
</dbReference>
<dbReference type="EMBL" id="FUZU01000005">
    <property type="protein sequence ID" value="SKC89704.1"/>
    <property type="molecule type" value="Genomic_DNA"/>
</dbReference>
<keyword evidence="1" id="KW-0378">Hydrolase</keyword>
<organism evidence="1 2">
    <name type="scientific">Ohtaekwangia koreensis</name>
    <dbReference type="NCBI Taxonomy" id="688867"/>
    <lineage>
        <taxon>Bacteria</taxon>
        <taxon>Pseudomonadati</taxon>
        <taxon>Bacteroidota</taxon>
        <taxon>Cytophagia</taxon>
        <taxon>Cytophagales</taxon>
        <taxon>Fulvivirgaceae</taxon>
        <taxon>Ohtaekwangia</taxon>
    </lineage>
</organism>
<reference evidence="1 2" key="1">
    <citation type="submission" date="2017-02" db="EMBL/GenBank/DDBJ databases">
        <authorList>
            <person name="Peterson S.W."/>
        </authorList>
    </citation>
    <scope>NUCLEOTIDE SEQUENCE [LARGE SCALE GENOMIC DNA]</scope>
    <source>
        <strain evidence="1 2">DSM 25262</strain>
    </source>
</reference>
<dbReference type="AlphaFoldDB" id="A0A1T5MNW0"/>
<evidence type="ECO:0000313" key="1">
    <source>
        <dbReference type="EMBL" id="SKC89704.1"/>
    </source>
</evidence>
<dbReference type="PANTHER" id="PTHR39328">
    <property type="entry name" value="BLL2871 PROTEIN"/>
    <property type="match status" value="1"/>
</dbReference>
<dbReference type="Pfam" id="PF06267">
    <property type="entry name" value="DUF1028"/>
    <property type="match status" value="1"/>
</dbReference>
<accession>A0A1T5MNW0</accession>
<dbReference type="PANTHER" id="PTHR39328:SF1">
    <property type="entry name" value="BLL2871 PROTEIN"/>
    <property type="match status" value="1"/>
</dbReference>
<evidence type="ECO:0000313" key="2">
    <source>
        <dbReference type="Proteomes" id="UP000190961"/>
    </source>
</evidence>
<dbReference type="Gene3D" id="3.60.20.10">
    <property type="entry name" value="Glutamine Phosphoribosylpyrophosphate, subunit 1, domain 1"/>
    <property type="match status" value="1"/>
</dbReference>
<dbReference type="SUPFAM" id="SSF56235">
    <property type="entry name" value="N-terminal nucleophile aminohydrolases (Ntn hydrolases)"/>
    <property type="match status" value="1"/>
</dbReference>
<dbReference type="Proteomes" id="UP000190961">
    <property type="component" value="Unassembled WGS sequence"/>
</dbReference>
<dbReference type="InterPro" id="IPR010430">
    <property type="entry name" value="DUF1028"/>
</dbReference>
<dbReference type="InterPro" id="IPR029055">
    <property type="entry name" value="Ntn_hydrolases_N"/>
</dbReference>
<proteinExistence type="predicted"/>